<name>A0ABD1ILK6_SALDI</name>
<accession>A0ABD1ILK6</accession>
<keyword evidence="2" id="KW-0812">Transmembrane</keyword>
<protein>
    <submittedName>
        <fullName evidence="3">Uncharacterized protein</fullName>
    </submittedName>
</protein>
<evidence type="ECO:0000256" key="2">
    <source>
        <dbReference type="SAM" id="Phobius"/>
    </source>
</evidence>
<dbReference type="PANTHER" id="PTHR35771">
    <property type="entry name" value="TRANSMEMBRANE PROTEIN-RELATED"/>
    <property type="match status" value="1"/>
</dbReference>
<feature type="region of interest" description="Disordered" evidence="1">
    <location>
        <begin position="43"/>
        <end position="85"/>
    </location>
</feature>
<dbReference type="Proteomes" id="UP001567538">
    <property type="component" value="Unassembled WGS sequence"/>
</dbReference>
<evidence type="ECO:0000313" key="3">
    <source>
        <dbReference type="EMBL" id="KAL1569584.1"/>
    </source>
</evidence>
<evidence type="ECO:0000256" key="1">
    <source>
        <dbReference type="SAM" id="MobiDB-lite"/>
    </source>
</evidence>
<feature type="compositionally biased region" description="Polar residues" evidence="1">
    <location>
        <begin position="43"/>
        <end position="58"/>
    </location>
</feature>
<dbReference type="PANTHER" id="PTHR35771:SF3">
    <property type="entry name" value="TRANSMEMBRANE PROTEIN"/>
    <property type="match status" value="1"/>
</dbReference>
<proteinExistence type="predicted"/>
<evidence type="ECO:0000313" key="4">
    <source>
        <dbReference type="Proteomes" id="UP001567538"/>
    </source>
</evidence>
<keyword evidence="2" id="KW-0472">Membrane</keyword>
<dbReference type="AlphaFoldDB" id="A0ABD1ILK6"/>
<dbReference type="EMBL" id="JBEAFC010000001">
    <property type="protein sequence ID" value="KAL1569584.1"/>
    <property type="molecule type" value="Genomic_DNA"/>
</dbReference>
<keyword evidence="2" id="KW-1133">Transmembrane helix</keyword>
<reference evidence="3 4" key="1">
    <citation type="submission" date="2024-06" db="EMBL/GenBank/DDBJ databases">
        <title>A chromosome level genome sequence of Diviner's sage (Salvia divinorum).</title>
        <authorList>
            <person name="Ford S.A."/>
            <person name="Ro D.-K."/>
            <person name="Ness R.W."/>
            <person name="Phillips M.A."/>
        </authorList>
    </citation>
    <scope>NUCLEOTIDE SEQUENCE [LARGE SCALE GENOMIC DNA]</scope>
    <source>
        <strain evidence="3">SAF-2024a</strain>
        <tissue evidence="3">Leaf</tissue>
    </source>
</reference>
<gene>
    <name evidence="3" type="ORF">AAHA92_01047</name>
</gene>
<sequence>MVDFREDLILETYRIPCLIWIQLLITFLLLLILFFGFAAFTSEPTSGSHAPATNNSASPDGIITVEDERAGGGTESSGEEEDESSVKDTILLSIFRHPNHPCNYFGLVKQALFKCFGFDSSSESSVSRQHEKQD</sequence>
<comment type="caution">
    <text evidence="3">The sequence shown here is derived from an EMBL/GenBank/DDBJ whole genome shotgun (WGS) entry which is preliminary data.</text>
</comment>
<feature type="transmembrane region" description="Helical" evidence="2">
    <location>
        <begin position="20"/>
        <end position="40"/>
    </location>
</feature>
<keyword evidence="4" id="KW-1185">Reference proteome</keyword>
<organism evidence="3 4">
    <name type="scientific">Salvia divinorum</name>
    <name type="common">Maria pastora</name>
    <name type="synonym">Diviner's sage</name>
    <dbReference type="NCBI Taxonomy" id="28513"/>
    <lineage>
        <taxon>Eukaryota</taxon>
        <taxon>Viridiplantae</taxon>
        <taxon>Streptophyta</taxon>
        <taxon>Embryophyta</taxon>
        <taxon>Tracheophyta</taxon>
        <taxon>Spermatophyta</taxon>
        <taxon>Magnoliopsida</taxon>
        <taxon>eudicotyledons</taxon>
        <taxon>Gunneridae</taxon>
        <taxon>Pentapetalae</taxon>
        <taxon>asterids</taxon>
        <taxon>lamiids</taxon>
        <taxon>Lamiales</taxon>
        <taxon>Lamiaceae</taxon>
        <taxon>Nepetoideae</taxon>
        <taxon>Mentheae</taxon>
        <taxon>Salviinae</taxon>
        <taxon>Salvia</taxon>
        <taxon>Salvia subgen. Calosphace</taxon>
    </lineage>
</organism>